<dbReference type="Pfam" id="PF00465">
    <property type="entry name" value="Fe-ADH"/>
    <property type="match status" value="1"/>
</dbReference>
<gene>
    <name evidence="3" type="ORF">BLNAU_23807</name>
</gene>
<organism evidence="3 4">
    <name type="scientific">Blattamonas nauphoetae</name>
    <dbReference type="NCBI Taxonomy" id="2049346"/>
    <lineage>
        <taxon>Eukaryota</taxon>
        <taxon>Metamonada</taxon>
        <taxon>Preaxostyla</taxon>
        <taxon>Oxymonadida</taxon>
        <taxon>Blattamonas</taxon>
    </lineage>
</organism>
<evidence type="ECO:0000313" key="3">
    <source>
        <dbReference type="EMBL" id="KAK2941271.1"/>
    </source>
</evidence>
<dbReference type="PANTHER" id="PTHR43633">
    <property type="entry name" value="ALCOHOL DEHYDROGENASE YQHD"/>
    <property type="match status" value="1"/>
</dbReference>
<keyword evidence="4" id="KW-1185">Reference proteome</keyword>
<evidence type="ECO:0000313" key="4">
    <source>
        <dbReference type="Proteomes" id="UP001281761"/>
    </source>
</evidence>
<dbReference type="SUPFAM" id="SSF56796">
    <property type="entry name" value="Dehydroquinate synthase-like"/>
    <property type="match status" value="1"/>
</dbReference>
<comment type="caution">
    <text evidence="3">The sequence shown here is derived from an EMBL/GenBank/DDBJ whole genome shotgun (WGS) entry which is preliminary data.</text>
</comment>
<reference evidence="3 4" key="1">
    <citation type="journal article" date="2022" name="bioRxiv">
        <title>Genomics of Preaxostyla Flagellates Illuminates Evolutionary Transitions and the Path Towards Mitochondrial Loss.</title>
        <authorList>
            <person name="Novak L.V.F."/>
            <person name="Treitli S.C."/>
            <person name="Pyrih J."/>
            <person name="Halakuc P."/>
            <person name="Pipaliya S.V."/>
            <person name="Vacek V."/>
            <person name="Brzon O."/>
            <person name="Soukal P."/>
            <person name="Eme L."/>
            <person name="Dacks J.B."/>
            <person name="Karnkowska A."/>
            <person name="Elias M."/>
            <person name="Hampl V."/>
        </authorList>
    </citation>
    <scope>NUCLEOTIDE SEQUENCE [LARGE SCALE GENOMIC DNA]</scope>
    <source>
        <strain evidence="3">NAU3</strain>
        <tissue evidence="3">Gut</tissue>
    </source>
</reference>
<dbReference type="Gene3D" id="3.40.50.1970">
    <property type="match status" value="1"/>
</dbReference>
<proteinExistence type="predicted"/>
<sequence>MKADGIKKVLCVLGGGSTEATGLWDRITKSLKENGIEYSDSRRVAVCKDPANKIEAVLAIGGGSVIDTAKGIASGRNSPAIFGTFTSESCPPEEPLPMYTVLTLSATGSEYNNCSVMSSPEEERKIRVFFANRPRAGHRPNRPVHASVASGDVRSCGCDVSSYGTVFSRPNRN</sequence>
<dbReference type="InterPro" id="IPR001670">
    <property type="entry name" value="ADH_Fe/GldA"/>
</dbReference>
<name>A0ABQ9WP61_9EUKA</name>
<keyword evidence="1" id="KW-0560">Oxidoreductase</keyword>
<protein>
    <submittedName>
        <fullName evidence="3">NADH-dependent alcohol dehydrogenase</fullName>
    </submittedName>
</protein>
<dbReference type="EMBL" id="JARBJD010000528">
    <property type="protein sequence ID" value="KAK2941271.1"/>
    <property type="molecule type" value="Genomic_DNA"/>
</dbReference>
<dbReference type="Proteomes" id="UP001281761">
    <property type="component" value="Unassembled WGS sequence"/>
</dbReference>
<accession>A0ABQ9WP61</accession>
<dbReference type="PANTHER" id="PTHR43633:SF1">
    <property type="entry name" value="ALCOHOL DEHYDROGENASE YQHD"/>
    <property type="match status" value="1"/>
</dbReference>
<feature type="domain" description="Alcohol dehydrogenase iron-type/glycerol dehydrogenase GldA" evidence="2">
    <location>
        <begin position="3"/>
        <end position="129"/>
    </location>
</feature>
<evidence type="ECO:0000256" key="1">
    <source>
        <dbReference type="ARBA" id="ARBA00023002"/>
    </source>
</evidence>
<evidence type="ECO:0000259" key="2">
    <source>
        <dbReference type="Pfam" id="PF00465"/>
    </source>
</evidence>
<dbReference type="InterPro" id="IPR044731">
    <property type="entry name" value="BDH-like"/>
</dbReference>